<evidence type="ECO:0000313" key="2">
    <source>
        <dbReference type="EMBL" id="CAK9167796.1"/>
    </source>
</evidence>
<gene>
    <name evidence="2" type="ORF">ILEXP_LOCUS37100</name>
</gene>
<organism evidence="2 3">
    <name type="scientific">Ilex paraguariensis</name>
    <name type="common">yerba mate</name>
    <dbReference type="NCBI Taxonomy" id="185542"/>
    <lineage>
        <taxon>Eukaryota</taxon>
        <taxon>Viridiplantae</taxon>
        <taxon>Streptophyta</taxon>
        <taxon>Embryophyta</taxon>
        <taxon>Tracheophyta</taxon>
        <taxon>Spermatophyta</taxon>
        <taxon>Magnoliopsida</taxon>
        <taxon>eudicotyledons</taxon>
        <taxon>Gunneridae</taxon>
        <taxon>Pentapetalae</taxon>
        <taxon>asterids</taxon>
        <taxon>campanulids</taxon>
        <taxon>Aquifoliales</taxon>
        <taxon>Aquifoliaceae</taxon>
        <taxon>Ilex</taxon>
    </lineage>
</organism>
<reference evidence="2 3" key="1">
    <citation type="submission" date="2024-02" db="EMBL/GenBank/DDBJ databases">
        <authorList>
            <person name="Vignale AGUSTIN F."/>
            <person name="Sosa J E."/>
            <person name="Modenutti C."/>
        </authorList>
    </citation>
    <scope>NUCLEOTIDE SEQUENCE [LARGE SCALE GENOMIC DNA]</scope>
</reference>
<evidence type="ECO:0000313" key="3">
    <source>
        <dbReference type="Proteomes" id="UP001642360"/>
    </source>
</evidence>
<accession>A0ABC8TEJ7</accession>
<sequence length="113" mass="13214">MAELRESLPISQPTVPELHNAHWHNNKGKSPKGFYTRRMQGVRVKAGKSNTKKNPFSRKEPENLIEVVVQQTSKQDEKEGITIEEQGENSREICMMHWISQVPSTYPRWWWLA</sequence>
<evidence type="ECO:0000256" key="1">
    <source>
        <dbReference type="SAM" id="MobiDB-lite"/>
    </source>
</evidence>
<proteinExistence type="predicted"/>
<feature type="region of interest" description="Disordered" evidence="1">
    <location>
        <begin position="1"/>
        <end position="34"/>
    </location>
</feature>
<dbReference type="Proteomes" id="UP001642360">
    <property type="component" value="Unassembled WGS sequence"/>
</dbReference>
<dbReference type="AlphaFoldDB" id="A0ABC8TEJ7"/>
<protein>
    <submittedName>
        <fullName evidence="2">Uncharacterized protein</fullName>
    </submittedName>
</protein>
<dbReference type="EMBL" id="CAUOFW020004941">
    <property type="protein sequence ID" value="CAK9167796.1"/>
    <property type="molecule type" value="Genomic_DNA"/>
</dbReference>
<feature type="compositionally biased region" description="Basic residues" evidence="1">
    <location>
        <begin position="21"/>
        <end position="30"/>
    </location>
</feature>
<keyword evidence="3" id="KW-1185">Reference proteome</keyword>
<comment type="caution">
    <text evidence="2">The sequence shown here is derived from an EMBL/GenBank/DDBJ whole genome shotgun (WGS) entry which is preliminary data.</text>
</comment>
<name>A0ABC8TEJ7_9AQUA</name>